<dbReference type="HOGENOM" id="CLU_000445_88_3_9"/>
<dbReference type="InterPro" id="IPR018062">
    <property type="entry name" value="HTH_AraC-typ_CS"/>
</dbReference>
<dbReference type="InterPro" id="IPR009057">
    <property type="entry name" value="Homeodomain-like_sf"/>
</dbReference>
<evidence type="ECO:0000256" key="1">
    <source>
        <dbReference type="ARBA" id="ARBA00023015"/>
    </source>
</evidence>
<sequence length="297" mass="34194">MFEHRYREVKLHGQPEFPLHIYHVEHQASVHSILPVHWHNEMEIIYLARGTAVFNIEDREFAVQAGEALIVHPGELHSGIGTACDGTCYSSIVFRLSWLSSPQSDRIQELYFDLILQGTARLPALLSAADEVHSKLLDWVRELLSRYERRSTAYEMSLKGLLLQFIADIYQYGLMESSNAPGSRHGREYNRQIKQVLAYMEAHSSEKLELDQLASVVSLSRSHFCTFFKTLTGMRPMEYLNYIRINKAASLLRSGSYNVLEAALESGYQHVSYFSKWFKFYMSMTPSDYKARYSSGL</sequence>
<accession>A0A089MFH3</accession>
<dbReference type="Proteomes" id="UP000029500">
    <property type="component" value="Chromosome"/>
</dbReference>
<protein>
    <recommendedName>
        <fullName evidence="4">HTH araC/xylS-type domain-containing protein</fullName>
    </recommendedName>
</protein>
<dbReference type="eggNOG" id="COG0662">
    <property type="taxonomic scope" value="Bacteria"/>
</dbReference>
<dbReference type="InterPro" id="IPR014710">
    <property type="entry name" value="RmlC-like_jellyroll"/>
</dbReference>
<dbReference type="InterPro" id="IPR003313">
    <property type="entry name" value="AraC-bd"/>
</dbReference>
<name>A0A089MFH3_9BACL</name>
<dbReference type="GO" id="GO:0003700">
    <property type="term" value="F:DNA-binding transcription factor activity"/>
    <property type="evidence" value="ECO:0007669"/>
    <property type="project" value="InterPro"/>
</dbReference>
<dbReference type="PANTHER" id="PTHR43280:SF28">
    <property type="entry name" value="HTH-TYPE TRANSCRIPTIONAL ACTIVATOR RHAS"/>
    <property type="match status" value="1"/>
</dbReference>
<feature type="domain" description="HTH araC/xylS-type" evidence="4">
    <location>
        <begin position="194"/>
        <end position="292"/>
    </location>
</feature>
<dbReference type="SUPFAM" id="SSF51215">
    <property type="entry name" value="Regulatory protein AraC"/>
    <property type="match status" value="1"/>
</dbReference>
<dbReference type="KEGG" id="pgm:PGRAT_23180"/>
<gene>
    <name evidence="5" type="ORF">PGRAT_23180</name>
</gene>
<evidence type="ECO:0000256" key="2">
    <source>
        <dbReference type="ARBA" id="ARBA00023125"/>
    </source>
</evidence>
<keyword evidence="1" id="KW-0805">Transcription regulation</keyword>
<dbReference type="AlphaFoldDB" id="A0A089MFH3"/>
<dbReference type="Pfam" id="PF02311">
    <property type="entry name" value="AraC_binding"/>
    <property type="match status" value="1"/>
</dbReference>
<dbReference type="SMART" id="SM00342">
    <property type="entry name" value="HTH_ARAC"/>
    <property type="match status" value="1"/>
</dbReference>
<reference evidence="5 6" key="1">
    <citation type="submission" date="2014-08" db="EMBL/GenBank/DDBJ databases">
        <title>Comparative genomics of the Paenibacillus odorifer group.</title>
        <authorList>
            <person name="den Bakker H.C."/>
            <person name="Tsai Y.-C."/>
            <person name="Martin N."/>
            <person name="Korlach J."/>
            <person name="Wiedmann M."/>
        </authorList>
    </citation>
    <scope>NUCLEOTIDE SEQUENCE [LARGE SCALE GENOMIC DNA]</scope>
    <source>
        <strain evidence="5 6">DSM 15220</strain>
    </source>
</reference>
<keyword evidence="2" id="KW-0238">DNA-binding</keyword>
<dbReference type="PROSITE" id="PS01124">
    <property type="entry name" value="HTH_ARAC_FAMILY_2"/>
    <property type="match status" value="1"/>
</dbReference>
<keyword evidence="3" id="KW-0804">Transcription</keyword>
<dbReference type="Pfam" id="PF12833">
    <property type="entry name" value="HTH_18"/>
    <property type="match status" value="1"/>
</dbReference>
<proteinExistence type="predicted"/>
<dbReference type="GO" id="GO:0043565">
    <property type="term" value="F:sequence-specific DNA binding"/>
    <property type="evidence" value="ECO:0007669"/>
    <property type="project" value="InterPro"/>
</dbReference>
<evidence type="ECO:0000313" key="5">
    <source>
        <dbReference type="EMBL" id="AIQ70228.1"/>
    </source>
</evidence>
<dbReference type="SUPFAM" id="SSF46689">
    <property type="entry name" value="Homeodomain-like"/>
    <property type="match status" value="2"/>
</dbReference>
<dbReference type="PROSITE" id="PS00041">
    <property type="entry name" value="HTH_ARAC_FAMILY_1"/>
    <property type="match status" value="1"/>
</dbReference>
<dbReference type="STRING" id="189425.PGRAT_23180"/>
<dbReference type="eggNOG" id="COG2169">
    <property type="taxonomic scope" value="Bacteria"/>
</dbReference>
<dbReference type="PANTHER" id="PTHR43280">
    <property type="entry name" value="ARAC-FAMILY TRANSCRIPTIONAL REGULATOR"/>
    <property type="match status" value="1"/>
</dbReference>
<evidence type="ECO:0000259" key="4">
    <source>
        <dbReference type="PROSITE" id="PS01124"/>
    </source>
</evidence>
<evidence type="ECO:0000313" key="6">
    <source>
        <dbReference type="Proteomes" id="UP000029500"/>
    </source>
</evidence>
<dbReference type="InterPro" id="IPR018060">
    <property type="entry name" value="HTH_AraC"/>
</dbReference>
<dbReference type="Gene3D" id="1.10.10.60">
    <property type="entry name" value="Homeodomain-like"/>
    <property type="match status" value="2"/>
</dbReference>
<keyword evidence="6" id="KW-1185">Reference proteome</keyword>
<dbReference type="EMBL" id="CP009287">
    <property type="protein sequence ID" value="AIQ70228.1"/>
    <property type="molecule type" value="Genomic_DNA"/>
</dbReference>
<dbReference type="InterPro" id="IPR037923">
    <property type="entry name" value="HTH-like"/>
</dbReference>
<organism evidence="5 6">
    <name type="scientific">Paenibacillus graminis</name>
    <dbReference type="NCBI Taxonomy" id="189425"/>
    <lineage>
        <taxon>Bacteria</taxon>
        <taxon>Bacillati</taxon>
        <taxon>Bacillota</taxon>
        <taxon>Bacilli</taxon>
        <taxon>Bacillales</taxon>
        <taxon>Paenibacillaceae</taxon>
        <taxon>Paenibacillus</taxon>
    </lineage>
</organism>
<dbReference type="Gene3D" id="2.60.120.10">
    <property type="entry name" value="Jelly Rolls"/>
    <property type="match status" value="1"/>
</dbReference>
<dbReference type="RefSeq" id="WP_025705815.1">
    <property type="nucleotide sequence ID" value="NZ_CP009287.1"/>
</dbReference>
<evidence type="ECO:0000256" key="3">
    <source>
        <dbReference type="ARBA" id="ARBA00023163"/>
    </source>
</evidence>